<keyword evidence="1" id="KW-1133">Transmembrane helix</keyword>
<sequence>METKGVKISGKDIGIVIALLTMIVTFFVKFEVMKEQVNDNSLELEQHNLELIEHQIKEISTKVNDIDGKVDDIYQMAQEYFITN</sequence>
<proteinExistence type="predicted"/>
<keyword evidence="1" id="KW-0812">Transmembrane</keyword>
<accession>X0SB11</accession>
<organism evidence="2">
    <name type="scientific">marine sediment metagenome</name>
    <dbReference type="NCBI Taxonomy" id="412755"/>
    <lineage>
        <taxon>unclassified sequences</taxon>
        <taxon>metagenomes</taxon>
        <taxon>ecological metagenomes</taxon>
    </lineage>
</organism>
<keyword evidence="1" id="KW-0472">Membrane</keyword>
<feature type="transmembrane region" description="Helical" evidence="1">
    <location>
        <begin position="12"/>
        <end position="30"/>
    </location>
</feature>
<gene>
    <name evidence="2" type="ORF">S01H1_10526</name>
</gene>
<dbReference type="EMBL" id="BARS01005371">
    <property type="protein sequence ID" value="GAF72361.1"/>
    <property type="molecule type" value="Genomic_DNA"/>
</dbReference>
<reference evidence="2" key="1">
    <citation type="journal article" date="2014" name="Front. Microbiol.">
        <title>High frequency of phylogenetically diverse reductive dehalogenase-homologous genes in deep subseafloor sedimentary metagenomes.</title>
        <authorList>
            <person name="Kawai M."/>
            <person name="Futagami T."/>
            <person name="Toyoda A."/>
            <person name="Takaki Y."/>
            <person name="Nishi S."/>
            <person name="Hori S."/>
            <person name="Arai W."/>
            <person name="Tsubouchi T."/>
            <person name="Morono Y."/>
            <person name="Uchiyama I."/>
            <person name="Ito T."/>
            <person name="Fujiyama A."/>
            <person name="Inagaki F."/>
            <person name="Takami H."/>
        </authorList>
    </citation>
    <scope>NUCLEOTIDE SEQUENCE</scope>
    <source>
        <strain evidence="2">Expedition CK06-06</strain>
    </source>
</reference>
<name>X0SB11_9ZZZZ</name>
<comment type="caution">
    <text evidence="2">The sequence shown here is derived from an EMBL/GenBank/DDBJ whole genome shotgun (WGS) entry which is preliminary data.</text>
</comment>
<dbReference type="AlphaFoldDB" id="X0SB11"/>
<evidence type="ECO:0000256" key="1">
    <source>
        <dbReference type="SAM" id="Phobius"/>
    </source>
</evidence>
<evidence type="ECO:0000313" key="2">
    <source>
        <dbReference type="EMBL" id="GAF72361.1"/>
    </source>
</evidence>
<protein>
    <submittedName>
        <fullName evidence="2">Uncharacterized protein</fullName>
    </submittedName>
</protein>